<proteinExistence type="inferred from homology"/>
<dbReference type="InterPro" id="IPR036388">
    <property type="entry name" value="WH-like_DNA-bd_sf"/>
</dbReference>
<keyword evidence="4" id="KW-0804">Transcription</keyword>
<dbReference type="GO" id="GO:0003677">
    <property type="term" value="F:DNA binding"/>
    <property type="evidence" value="ECO:0007669"/>
    <property type="project" value="UniProtKB-KW"/>
</dbReference>
<reference evidence="6 7" key="1">
    <citation type="submission" date="2017-10" db="EMBL/GenBank/DDBJ databases">
        <title>Sphingobium yanoikuyae S72.</title>
        <authorList>
            <person name="Sanchez E."/>
            <person name="Bustos P."/>
            <person name="Mendoza P."/>
            <person name="Guo X."/>
            <person name="Mendoza A."/>
        </authorList>
    </citation>
    <scope>NUCLEOTIDE SEQUENCE [LARGE SCALE GENOMIC DNA]</scope>
    <source>
        <strain evidence="6 7">S72</strain>
    </source>
</reference>
<dbReference type="InterPro" id="IPR005119">
    <property type="entry name" value="LysR_subst-bd"/>
</dbReference>
<evidence type="ECO:0000256" key="2">
    <source>
        <dbReference type="ARBA" id="ARBA00023015"/>
    </source>
</evidence>
<evidence type="ECO:0000259" key="5">
    <source>
        <dbReference type="PROSITE" id="PS50931"/>
    </source>
</evidence>
<accession>A0A291MVT7</accession>
<dbReference type="AlphaFoldDB" id="A0A291MVT7"/>
<evidence type="ECO:0000256" key="3">
    <source>
        <dbReference type="ARBA" id="ARBA00023125"/>
    </source>
</evidence>
<dbReference type="FunFam" id="1.10.10.10:FF:000001">
    <property type="entry name" value="LysR family transcriptional regulator"/>
    <property type="match status" value="1"/>
</dbReference>
<feature type="domain" description="HTH lysR-type" evidence="5">
    <location>
        <begin position="1"/>
        <end position="59"/>
    </location>
</feature>
<dbReference type="GeneID" id="57775746"/>
<dbReference type="Gene3D" id="3.40.190.10">
    <property type="entry name" value="Periplasmic binding protein-like II"/>
    <property type="match status" value="2"/>
</dbReference>
<dbReference type="PANTHER" id="PTHR30346:SF28">
    <property type="entry name" value="HTH-TYPE TRANSCRIPTIONAL REGULATOR CYNR"/>
    <property type="match status" value="1"/>
</dbReference>
<sequence length="303" mass="33232">MIERYLLRYFLAVVDQGNFSRAAAHCLVSQPTLSVGIAKLEQAVGAPLFLRSNQRVELTEAGSRLLSHARRIEREFNLAEQAGAQTAEIQTLRIGLLTSIAGAPVAAAVAACPAEVRGRVEFIPGSERELLGRLDAERIDVALTLVRPGAEERYAARILAEEGYGLALPADHRLAGRETIAAEELAGETMIVRRHCEALSATSRYFVDRGIRPHFAYRSTNDERVMQMVAAGLGVTVMPLGYQWPGMARAALRDFGERRTIGLLHGPRAIHLRETPPPMLRALAVAFGNTSKRVLEKSRKSDF</sequence>
<evidence type="ECO:0000256" key="1">
    <source>
        <dbReference type="ARBA" id="ARBA00009437"/>
    </source>
</evidence>
<evidence type="ECO:0000256" key="4">
    <source>
        <dbReference type="ARBA" id="ARBA00023163"/>
    </source>
</evidence>
<dbReference type="SUPFAM" id="SSF53850">
    <property type="entry name" value="Periplasmic binding protein-like II"/>
    <property type="match status" value="1"/>
</dbReference>
<dbReference type="Gene3D" id="1.10.10.10">
    <property type="entry name" value="Winged helix-like DNA-binding domain superfamily/Winged helix DNA-binding domain"/>
    <property type="match status" value="1"/>
</dbReference>
<evidence type="ECO:0000313" key="6">
    <source>
        <dbReference type="EMBL" id="ATI79028.1"/>
    </source>
</evidence>
<dbReference type="Pfam" id="PF00126">
    <property type="entry name" value="HTH_1"/>
    <property type="match status" value="1"/>
</dbReference>
<organism evidence="6 7">
    <name type="scientific">Sphingobium yanoikuyae</name>
    <name type="common">Sphingomonas yanoikuyae</name>
    <dbReference type="NCBI Taxonomy" id="13690"/>
    <lineage>
        <taxon>Bacteria</taxon>
        <taxon>Pseudomonadati</taxon>
        <taxon>Pseudomonadota</taxon>
        <taxon>Alphaproteobacteria</taxon>
        <taxon>Sphingomonadales</taxon>
        <taxon>Sphingomonadaceae</taxon>
        <taxon>Sphingobium</taxon>
    </lineage>
</organism>
<dbReference type="InterPro" id="IPR000847">
    <property type="entry name" value="LysR_HTH_N"/>
</dbReference>
<dbReference type="PANTHER" id="PTHR30346">
    <property type="entry name" value="TRANSCRIPTIONAL DUAL REGULATOR HCAR-RELATED"/>
    <property type="match status" value="1"/>
</dbReference>
<dbReference type="GO" id="GO:0003700">
    <property type="term" value="F:DNA-binding transcription factor activity"/>
    <property type="evidence" value="ECO:0007669"/>
    <property type="project" value="InterPro"/>
</dbReference>
<name>A0A291MVT7_SPHYA</name>
<evidence type="ECO:0000313" key="7">
    <source>
        <dbReference type="Proteomes" id="UP000219422"/>
    </source>
</evidence>
<dbReference type="CDD" id="cd05466">
    <property type="entry name" value="PBP2_LTTR_substrate"/>
    <property type="match status" value="1"/>
</dbReference>
<dbReference type="SUPFAM" id="SSF46785">
    <property type="entry name" value="Winged helix' DNA-binding domain"/>
    <property type="match status" value="1"/>
</dbReference>
<dbReference type="PRINTS" id="PR00039">
    <property type="entry name" value="HTHLYSR"/>
</dbReference>
<dbReference type="Pfam" id="PF03466">
    <property type="entry name" value="LysR_substrate"/>
    <property type="match status" value="1"/>
</dbReference>
<dbReference type="GO" id="GO:0032993">
    <property type="term" value="C:protein-DNA complex"/>
    <property type="evidence" value="ECO:0007669"/>
    <property type="project" value="TreeGrafter"/>
</dbReference>
<keyword evidence="3" id="KW-0238">DNA-binding</keyword>
<dbReference type="RefSeq" id="WP_097382496.1">
    <property type="nucleotide sequence ID" value="NZ_CP023741.1"/>
</dbReference>
<protein>
    <submittedName>
        <fullName evidence="6">LysR family transcriptional regulator</fullName>
    </submittedName>
</protein>
<dbReference type="Proteomes" id="UP000219422">
    <property type="component" value="Chromosome"/>
</dbReference>
<dbReference type="PROSITE" id="PS50931">
    <property type="entry name" value="HTH_LYSR"/>
    <property type="match status" value="1"/>
</dbReference>
<keyword evidence="2" id="KW-0805">Transcription regulation</keyword>
<gene>
    <name evidence="6" type="ORF">A6768_02725</name>
</gene>
<dbReference type="InterPro" id="IPR036390">
    <property type="entry name" value="WH_DNA-bd_sf"/>
</dbReference>
<dbReference type="EMBL" id="CP023741">
    <property type="protein sequence ID" value="ATI79028.1"/>
    <property type="molecule type" value="Genomic_DNA"/>
</dbReference>
<dbReference type="KEGG" id="sya:A6768_02725"/>
<comment type="similarity">
    <text evidence="1">Belongs to the LysR transcriptional regulatory family.</text>
</comment>